<evidence type="ECO:0000313" key="12">
    <source>
        <dbReference type="Proteomes" id="UP000298111"/>
    </source>
</evidence>
<comment type="caution">
    <text evidence="11">The sequence shown here is derived from an EMBL/GenBank/DDBJ whole genome shotgun (WGS) entry which is preliminary data.</text>
</comment>
<evidence type="ECO:0000256" key="7">
    <source>
        <dbReference type="ARBA" id="ARBA00022840"/>
    </source>
</evidence>
<evidence type="ECO:0000256" key="3">
    <source>
        <dbReference type="ARBA" id="ARBA00022553"/>
    </source>
</evidence>
<evidence type="ECO:0000259" key="9">
    <source>
        <dbReference type="Pfam" id="PF02518"/>
    </source>
</evidence>
<dbReference type="GO" id="GO:0046983">
    <property type="term" value="F:protein dimerization activity"/>
    <property type="evidence" value="ECO:0007669"/>
    <property type="project" value="InterPro"/>
</dbReference>
<dbReference type="Gene3D" id="3.30.565.10">
    <property type="entry name" value="Histidine kinase-like ATPase, C-terminal domain"/>
    <property type="match status" value="1"/>
</dbReference>
<evidence type="ECO:0000256" key="8">
    <source>
        <dbReference type="ARBA" id="ARBA00023012"/>
    </source>
</evidence>
<dbReference type="AlphaFoldDB" id="A0A6C1C9W6"/>
<dbReference type="InterPro" id="IPR050482">
    <property type="entry name" value="Sensor_HK_TwoCompSys"/>
</dbReference>
<keyword evidence="6 11" id="KW-0418">Kinase</keyword>
<keyword evidence="3" id="KW-0597">Phosphoprotein</keyword>
<organism evidence="11 12">
    <name type="scientific">Streptomyces albus</name>
    <dbReference type="NCBI Taxonomy" id="1888"/>
    <lineage>
        <taxon>Bacteria</taxon>
        <taxon>Bacillati</taxon>
        <taxon>Actinomycetota</taxon>
        <taxon>Actinomycetes</taxon>
        <taxon>Kitasatosporales</taxon>
        <taxon>Streptomycetaceae</taxon>
        <taxon>Streptomyces</taxon>
    </lineage>
</organism>
<dbReference type="Proteomes" id="UP000298111">
    <property type="component" value="Unassembled WGS sequence"/>
</dbReference>
<dbReference type="SUPFAM" id="SSF55874">
    <property type="entry name" value="ATPase domain of HSP90 chaperone/DNA topoisomerase II/histidine kinase"/>
    <property type="match status" value="1"/>
</dbReference>
<comment type="catalytic activity">
    <reaction evidence="1">
        <text>ATP + protein L-histidine = ADP + protein N-phospho-L-histidine.</text>
        <dbReference type="EC" id="2.7.13.3"/>
    </reaction>
</comment>
<dbReference type="GeneID" id="75179540"/>
<dbReference type="Pfam" id="PF07730">
    <property type="entry name" value="HisKA_3"/>
    <property type="match status" value="1"/>
</dbReference>
<feature type="domain" description="Signal transduction histidine kinase subgroup 3 dimerisation and phosphoacceptor" evidence="10">
    <location>
        <begin position="180"/>
        <end position="248"/>
    </location>
</feature>
<name>A0A6C1C9W6_9ACTN</name>
<reference evidence="11 12" key="1">
    <citation type="submission" date="2018-10" db="EMBL/GenBank/DDBJ databases">
        <title>Isolation of pseudouridimycin from Streptomyces albus DSM 40763.</title>
        <authorList>
            <person name="Rosenqvist P."/>
            <person name="Metsae-Ketelae M."/>
            <person name="Virta P."/>
        </authorList>
    </citation>
    <scope>NUCLEOTIDE SEQUENCE [LARGE SCALE GENOMIC DNA]</scope>
    <source>
        <strain evidence="11 12">DSM 40763</strain>
    </source>
</reference>
<dbReference type="CDD" id="cd16917">
    <property type="entry name" value="HATPase_UhpB-NarQ-NarX-like"/>
    <property type="match status" value="1"/>
</dbReference>
<gene>
    <name evidence="11" type="ORF">D8771_08785</name>
</gene>
<keyword evidence="8" id="KW-0902">Two-component regulatory system</keyword>
<feature type="domain" description="Histidine kinase/HSP90-like ATPase" evidence="9">
    <location>
        <begin position="296"/>
        <end position="387"/>
    </location>
</feature>
<dbReference type="InterPro" id="IPR036890">
    <property type="entry name" value="HATPase_C_sf"/>
</dbReference>
<dbReference type="GO" id="GO:0016020">
    <property type="term" value="C:membrane"/>
    <property type="evidence" value="ECO:0007669"/>
    <property type="project" value="InterPro"/>
</dbReference>
<dbReference type="PANTHER" id="PTHR24421:SF10">
    <property type="entry name" value="NITRATE_NITRITE SENSOR PROTEIN NARQ"/>
    <property type="match status" value="1"/>
</dbReference>
<dbReference type="Pfam" id="PF02518">
    <property type="entry name" value="HATPase_c"/>
    <property type="match status" value="1"/>
</dbReference>
<dbReference type="RefSeq" id="WP_016471642.1">
    <property type="nucleotide sequence ID" value="NZ_BBQG01000018.1"/>
</dbReference>
<dbReference type="GO" id="GO:0005524">
    <property type="term" value="F:ATP binding"/>
    <property type="evidence" value="ECO:0007669"/>
    <property type="project" value="UniProtKB-KW"/>
</dbReference>
<evidence type="ECO:0000256" key="6">
    <source>
        <dbReference type="ARBA" id="ARBA00022777"/>
    </source>
</evidence>
<dbReference type="EC" id="2.7.13.3" evidence="2"/>
<proteinExistence type="predicted"/>
<evidence type="ECO:0000313" key="11">
    <source>
        <dbReference type="EMBL" id="TGG86426.1"/>
    </source>
</evidence>
<evidence type="ECO:0000259" key="10">
    <source>
        <dbReference type="Pfam" id="PF07730"/>
    </source>
</evidence>
<dbReference type="PANTHER" id="PTHR24421">
    <property type="entry name" value="NITRATE/NITRITE SENSOR PROTEIN NARX-RELATED"/>
    <property type="match status" value="1"/>
</dbReference>
<dbReference type="Gene3D" id="1.20.5.1930">
    <property type="match status" value="1"/>
</dbReference>
<keyword evidence="4" id="KW-0808">Transferase</keyword>
<protein>
    <recommendedName>
        <fullName evidence="2">histidine kinase</fullName>
        <ecNumber evidence="2">2.7.13.3</ecNumber>
    </recommendedName>
</protein>
<dbReference type="GO" id="GO:0000155">
    <property type="term" value="F:phosphorelay sensor kinase activity"/>
    <property type="evidence" value="ECO:0007669"/>
    <property type="project" value="InterPro"/>
</dbReference>
<dbReference type="EMBL" id="RCIY01000040">
    <property type="protein sequence ID" value="TGG86426.1"/>
    <property type="molecule type" value="Genomic_DNA"/>
</dbReference>
<dbReference type="InterPro" id="IPR003594">
    <property type="entry name" value="HATPase_dom"/>
</dbReference>
<evidence type="ECO:0000256" key="1">
    <source>
        <dbReference type="ARBA" id="ARBA00000085"/>
    </source>
</evidence>
<evidence type="ECO:0000256" key="2">
    <source>
        <dbReference type="ARBA" id="ARBA00012438"/>
    </source>
</evidence>
<dbReference type="InterPro" id="IPR011712">
    <property type="entry name" value="Sig_transdc_His_kin_sub3_dim/P"/>
</dbReference>
<sequence>MISAFGTRSRPRQVLLAVAGAVLGTLAVLEGLNAPLGPVALLTAGSGLLCVGTLLVADRPLPRRVVWAAAASGLVTVVGALVAQRAENTPGGVETGALLCLIACVVRRCPPRQAVALSAVLAAVVVALPLRLEARDSITLGVMVVLACFAVPLMVALGLCLRLRDTLRVREREAVLREQRLEYARDLHDFVAHHVTAIVARTRAARFAAGAGKAPSAQDLDRMLAQIEEAGSQALGSMRSMVSSLRDTSAPAPTRPPGDLRSLRELADEFAATGLRPEVALDPRLTDRPLPPQVHSTVHRVVQEALTNVRRHAAGAERVKVRVALRPDGKLEAEVTDDGGAPAAAAPADGAGFGLVGLTERVEEAGGTLTAGPRPGGGWRVLAVLPSRTAAPPA</sequence>
<evidence type="ECO:0000256" key="5">
    <source>
        <dbReference type="ARBA" id="ARBA00022741"/>
    </source>
</evidence>
<keyword evidence="5" id="KW-0547">Nucleotide-binding</keyword>
<keyword evidence="7" id="KW-0067">ATP-binding</keyword>
<evidence type="ECO:0000256" key="4">
    <source>
        <dbReference type="ARBA" id="ARBA00022679"/>
    </source>
</evidence>
<accession>A0A6C1C9W6</accession>